<comment type="catalytic activity">
    <reaction evidence="10">
        <text>beta-D-fructose 6-phosphate + ATP = beta-D-fructose 1,6-bisphosphate + ADP + H(+)</text>
        <dbReference type="Rhea" id="RHEA:16109"/>
        <dbReference type="ChEBI" id="CHEBI:15378"/>
        <dbReference type="ChEBI" id="CHEBI:30616"/>
        <dbReference type="ChEBI" id="CHEBI:32966"/>
        <dbReference type="ChEBI" id="CHEBI:57634"/>
        <dbReference type="ChEBI" id="CHEBI:456216"/>
        <dbReference type="EC" id="2.7.1.11"/>
    </reaction>
</comment>
<keyword evidence="3 10" id="KW-0963">Cytoplasm</keyword>
<reference evidence="14" key="1">
    <citation type="submission" date="2013-10" db="EMBL/GenBank/DDBJ databases">
        <title>Genomic analysis of the causative agents of coccidiosis in chickens.</title>
        <authorList>
            <person name="Reid A.J."/>
            <person name="Blake D."/>
            <person name="Billington K."/>
            <person name="Browne H."/>
            <person name="Dunn M."/>
            <person name="Hung S."/>
            <person name="Kawahara F."/>
            <person name="Miranda-Saavedra D."/>
            <person name="Mourier T."/>
            <person name="Nagra H."/>
            <person name="Otto T.D."/>
            <person name="Rawlings N."/>
            <person name="Sanchez A."/>
            <person name="Sanders M."/>
            <person name="Subramaniam C."/>
            <person name="Tay Y."/>
            <person name="Dear P."/>
            <person name="Doerig C."/>
            <person name="Gruber A."/>
            <person name="Parkinson J."/>
            <person name="Shirley M."/>
            <person name="Wan K.L."/>
            <person name="Berriman M."/>
            <person name="Tomley F."/>
            <person name="Pain A."/>
        </authorList>
    </citation>
    <scope>NUCLEOTIDE SEQUENCE [LARGE SCALE GENOMIC DNA]</scope>
    <source>
        <strain evidence="14">Weybridge</strain>
    </source>
</reference>
<evidence type="ECO:0000256" key="8">
    <source>
        <dbReference type="ARBA" id="ARBA00023152"/>
    </source>
</evidence>
<dbReference type="GO" id="GO:0003872">
    <property type="term" value="F:6-phosphofructokinase activity"/>
    <property type="evidence" value="ECO:0007669"/>
    <property type="project" value="UniProtKB-UniRule"/>
</dbReference>
<dbReference type="InterPro" id="IPR000023">
    <property type="entry name" value="Phosphofructokinase_dom"/>
</dbReference>
<dbReference type="GO" id="GO:0005829">
    <property type="term" value="C:cytosol"/>
    <property type="evidence" value="ECO:0007669"/>
    <property type="project" value="TreeGrafter"/>
</dbReference>
<feature type="binding site" evidence="10">
    <location>
        <begin position="406"/>
        <end position="409"/>
    </location>
    <ligand>
        <name>ATP</name>
        <dbReference type="ChEBI" id="CHEBI:30616"/>
    </ligand>
</feature>
<sequence length="1466" mass="161067">MPSDKLPGAGPGAHRNINAPPLPPQRSTAGQPGGVAIPHGGAGGGGAGGGGGAAAAGVPAHLRRGRSLLVLTQDNQYKLSAPPADPHGARSPSRDAWRPTIAAGAATSRSAGDRELVAAAPGGQGGQPGQGAPQTGRQQPGSRPVKRFSFRAGVGLSIDARSRQLSRRLSSFGMTEGNVFGSLATNAPAEAPPSVDAVLKEQETNGKVHLHSADLFERSSPLQRLRRAWRCTLPSALESTQLRLVETDCPVEHPSLKQTPEVQEQLRGFFPATFGKKYVEVVPGMGSGAASPKEPLDHPLSKALRIGIVLSGGPAPGGHNVIAGLYDFVKQKHPESMLVGFMGGLDGVMNQNYTVVTEELMEDFRNQGGFDMLWSGRGRVGGEEDIQRAREVCESLELHGFVLVGGDGSNSNAALLAESFEKDLPSCCVIGVPKTIDGDLKNALIEASFGFDTAAKTYSELIGNLCIDVNSSQKVYHFVRVMGRSASHLVVECAMQTRPNLVFIGEEVERENMSLEHIVQELVNLVVKRAEQGKMYGVILVPEGLIEFIPEMKQLIKELNSVLKAGQFGTERIIVLSDEIECCYVPPQPFKPELLKTTRAVWDFLPDVIQDQLLMDRESTGYIQVAKIATERLLILLLENELAKQGKDPEQWSFMPHYFGYEGRCAMPSNFDANYCYSLGFVAGVPFTTMMCVKEDAKGVAFPAITRSLVDLDGPLFKVFCEAREHWKFGDYYRVPGPIQFEGPTADEPAYAVSIPTKEELLHQSEAIYHVGVGGRVVKSFGFLSALQRERLTHRPPVPPLCLDPKCKARPMKQVLCKDPYTQRQVLMHYPYLANNTLFYLHEVAHDKYTPPINYGLRVGFVLLSRQSPGVMNVLWGLHERLKMVQGKCLAFFGLTGLIEKNYIEITDENLELFLNQGGCELTGRSTSHCLGSVENQEAVRQRCEELMLDGLVMPGSAFAMSEAALVAEYFLARQCRTSIIGIPATGSNNLAGEFIETCVGFDSSTKVYAALIGNVLTDAASMPKYWHFIRLMGRQPSFEVLECALQTHPNVVIIAEEYGAADKTLLHVVQDIADVVCRRAELGRNFGTVLIPDALLMHLPNMKILLAELRRIIREAQAKGEMKKAQQQLMDVDSWASNEPDSWNWRLTPWSAALFKTFPKFIRRELVQVDMGEIRFERLETEELLAQMVKEELEYRASIGRYCGKFQAVTHFFGYQGRSSMPSTFDANLAYAYGNLASILVESGVTGHCCSIRGLCGNPKEWHLGSVPFVSLMRLVPNVQDNPTLTAATQKTGTSAADGVVDRTSRTPSVTEQPVIPSSEVSLDGKAYRWMKTALEQWMMEDRFCNPGPIQFYGVGSTFFNRVLYEEQAEYFDMVRRVECYTNILRNTCSFGVSDHILKHAFVSLTGLLMLVFHSDELTTRMPALGQSDETDFTDVEPAALRKTTWRDQGGQLGRPSSASKPQGN</sequence>
<feature type="binding site" evidence="10">
    <location>
        <begin position="661"/>
        <end position="664"/>
    </location>
    <ligand>
        <name>substrate</name>
    </ligand>
</feature>
<evidence type="ECO:0000256" key="6">
    <source>
        <dbReference type="ARBA" id="ARBA00022777"/>
    </source>
</evidence>
<dbReference type="VEuPathDB" id="ToxoDB:EMWEY_00038660"/>
<dbReference type="PANTHER" id="PTHR43650:SF1">
    <property type="entry name" value="PYROPHOSPHATE--FRUCTOSE 6-PHOSPHATE 1-PHOSPHOTRANSFERASE SUBUNIT BETA 2"/>
    <property type="match status" value="1"/>
</dbReference>
<feature type="region of interest" description="Disordered" evidence="12">
    <location>
        <begin position="1"/>
        <end position="97"/>
    </location>
</feature>
<protein>
    <recommendedName>
        <fullName evidence="10">Probable ATP-dependent 6-phosphofructokinase</fullName>
        <shortName evidence="10">ATP-PFK</shortName>
        <shortName evidence="10">Phosphofructokinase</shortName>
        <ecNumber evidence="10">2.7.1.11</ecNumber>
    </recommendedName>
    <alternativeName>
        <fullName evidence="10">Phosphohexokinase</fullName>
    </alternativeName>
</protein>
<organism evidence="14 15">
    <name type="scientific">Eimeria maxima</name>
    <name type="common">Coccidian parasite</name>
    <dbReference type="NCBI Taxonomy" id="5804"/>
    <lineage>
        <taxon>Eukaryota</taxon>
        <taxon>Sar</taxon>
        <taxon>Alveolata</taxon>
        <taxon>Apicomplexa</taxon>
        <taxon>Conoidasida</taxon>
        <taxon>Coccidia</taxon>
        <taxon>Eucoccidiorida</taxon>
        <taxon>Eimeriorina</taxon>
        <taxon>Eimeriidae</taxon>
        <taxon>Eimeria</taxon>
    </lineage>
</organism>
<evidence type="ECO:0000313" key="14">
    <source>
        <dbReference type="EMBL" id="CDJ61160.1"/>
    </source>
</evidence>
<feature type="binding site" evidence="10">
    <location>
        <position position="313"/>
    </location>
    <ligand>
        <name>ATP</name>
        <dbReference type="ChEBI" id="CHEBI:30616"/>
    </ligand>
</feature>
<feature type="compositionally biased region" description="Gly residues" evidence="12">
    <location>
        <begin position="40"/>
        <end position="54"/>
    </location>
</feature>
<comment type="function">
    <text evidence="2">Catalyzes the phosphorylation of D-fructose 6-phosphate, the first committing step of glycolysis. Uses inorganic phosphate (PPi) as phosphoryl donor instead of ATP like common ATP-dependent phosphofructokinases (ATP-PFKs), which renders the reaction reversible, and can thus function both in glycolysis and gluconeogenesis. Consistently, PPi-PFK can replace the enzymes of both the forward (ATP-PFK) and reverse (fructose-bisphosphatase (FBPase)) reactions.</text>
</comment>
<dbReference type="OrthoDB" id="537915at2759"/>
<keyword evidence="5 10" id="KW-0479">Metal-binding</keyword>
<dbReference type="GO" id="GO:0009749">
    <property type="term" value="P:response to glucose"/>
    <property type="evidence" value="ECO:0007669"/>
    <property type="project" value="TreeGrafter"/>
</dbReference>
<evidence type="ECO:0000256" key="10">
    <source>
        <dbReference type="HAMAP-Rule" id="MF_03185"/>
    </source>
</evidence>
<accession>U6MHP0</accession>
<dbReference type="GO" id="GO:0005524">
    <property type="term" value="F:ATP binding"/>
    <property type="evidence" value="ECO:0007669"/>
    <property type="project" value="UniProtKB-KW"/>
</dbReference>
<evidence type="ECO:0000259" key="13">
    <source>
        <dbReference type="Pfam" id="PF00365"/>
    </source>
</evidence>
<keyword evidence="10" id="KW-0547">Nucleotide-binding</keyword>
<dbReference type="HAMAP" id="MF_01980">
    <property type="entry name" value="Phosphofructokinase_II_Long"/>
    <property type="match status" value="1"/>
</dbReference>
<comment type="pathway">
    <text evidence="10">Carbohydrate degradation; glycolysis; D-glyceraldehyde 3-phosphate and glycerone phosphate from D-glucose: step 3/4.</text>
</comment>
<evidence type="ECO:0000256" key="9">
    <source>
        <dbReference type="ARBA" id="ARBA00048072"/>
    </source>
</evidence>
<comment type="similarity">
    <text evidence="10">Belongs to the phosphofructokinase type A (PFKA) family. PPi-dependent PFK group II subfamily. Clade 'Long' sub-subfamily.</text>
</comment>
<keyword evidence="8 10" id="KW-0324">Glycolysis</keyword>
<dbReference type="InterPro" id="IPR011183">
    <property type="entry name" value="PfpB_PPi_PFK"/>
</dbReference>
<feature type="binding site" evidence="10">
    <location>
        <position position="543"/>
    </location>
    <ligand>
        <name>substrate</name>
    </ligand>
</feature>
<dbReference type="PRINTS" id="PR00476">
    <property type="entry name" value="PHFRCTKINASE"/>
</dbReference>
<dbReference type="EMBL" id="HG722021">
    <property type="protein sequence ID" value="CDJ61160.1"/>
    <property type="molecule type" value="Genomic_DNA"/>
</dbReference>
<dbReference type="PANTHER" id="PTHR43650">
    <property type="entry name" value="PYROPHOSPHATE--FRUCTOSE 6-PHOSPHATE 1-PHOSPHOTRANSFERASE"/>
    <property type="match status" value="1"/>
</dbReference>
<comment type="cofactor">
    <cofactor evidence="1 10">
        <name>Mg(2+)</name>
        <dbReference type="ChEBI" id="CHEBI:18420"/>
    </cofactor>
</comment>
<feature type="binding site" evidence="10">
    <location>
        <position position="407"/>
    </location>
    <ligand>
        <name>Mg(2+)</name>
        <dbReference type="ChEBI" id="CHEBI:18420"/>
        <note>catalytic</note>
    </ligand>
</feature>
<dbReference type="Gene3D" id="3.40.50.450">
    <property type="match status" value="3"/>
</dbReference>
<dbReference type="OMA" id="FMAHYLG"/>
<dbReference type="GO" id="GO:0046872">
    <property type="term" value="F:metal ion binding"/>
    <property type="evidence" value="ECO:0007669"/>
    <property type="project" value="UniProtKB-KW"/>
</dbReference>
<evidence type="ECO:0000256" key="1">
    <source>
        <dbReference type="ARBA" id="ARBA00001946"/>
    </source>
</evidence>
<dbReference type="Gene3D" id="3.40.50.460">
    <property type="entry name" value="Phosphofructokinase domain"/>
    <property type="match status" value="3"/>
</dbReference>
<comment type="function">
    <text evidence="10">Catalyzes the phosphorylation of D-fructose 6-phosphate to fructose 1,6-bisphosphate by ATP, the first committing step of glycolysis.</text>
</comment>
<evidence type="ECO:0000256" key="3">
    <source>
        <dbReference type="ARBA" id="ARBA00022490"/>
    </source>
</evidence>
<dbReference type="InterPro" id="IPR035966">
    <property type="entry name" value="PKF_sf"/>
</dbReference>
<keyword evidence="4 10" id="KW-0808">Transferase</keyword>
<dbReference type="Gene3D" id="1.10.10.480">
    <property type="entry name" value="Phosphofructokinase, domain 3"/>
    <property type="match status" value="2"/>
</dbReference>
<feature type="binding site" evidence="10">
    <location>
        <begin position="482"/>
        <end position="484"/>
    </location>
    <ligand>
        <name>substrate</name>
    </ligand>
</feature>
<comment type="subunit">
    <text evidence="10">Tetramer of two alpha (regulatory) and two beta (catalytic) chains.</text>
</comment>
<keyword evidence="7 10" id="KW-0460">Magnesium</keyword>
<dbReference type="UniPathway" id="UPA00109">
    <property type="reaction ID" value="UER00182"/>
</dbReference>
<feature type="region of interest" description="Disordered" evidence="12">
    <location>
        <begin position="118"/>
        <end position="145"/>
    </location>
</feature>
<feature type="domain" description="Phosphofructokinase" evidence="13">
    <location>
        <begin position="893"/>
        <end position="1077"/>
    </location>
</feature>
<dbReference type="GO" id="GO:0006002">
    <property type="term" value="P:fructose 6-phosphate metabolic process"/>
    <property type="evidence" value="ECO:0007669"/>
    <property type="project" value="InterPro"/>
</dbReference>
<keyword evidence="15" id="KW-1185">Reference proteome</keyword>
<dbReference type="Pfam" id="PF00365">
    <property type="entry name" value="PFK"/>
    <property type="match status" value="2"/>
</dbReference>
<feature type="domain" description="Phosphofructokinase" evidence="13">
    <location>
        <begin position="305"/>
        <end position="558"/>
    </location>
</feature>
<feature type="region of interest" description="Disordered" evidence="12">
    <location>
        <begin position="1293"/>
        <end position="1313"/>
    </location>
</feature>
<dbReference type="InterPro" id="IPR022953">
    <property type="entry name" value="ATP_PFK"/>
</dbReference>
<dbReference type="GO" id="GO:0047334">
    <property type="term" value="F:diphosphate-fructose-6-phosphate 1-phosphotransferase activity"/>
    <property type="evidence" value="ECO:0007669"/>
    <property type="project" value="UniProtKB-EC"/>
</dbReference>
<comment type="subcellular location">
    <subcellularLocation>
        <location evidence="10">Cytoplasm</location>
    </subcellularLocation>
</comment>
<evidence type="ECO:0000256" key="11">
    <source>
        <dbReference type="SAM" id="Coils"/>
    </source>
</evidence>
<dbReference type="GeneID" id="25337852"/>
<feature type="site" description="Important for substrate specificity; cannot use PPi as phosphoryl donor" evidence="10">
    <location>
        <position position="408"/>
    </location>
</feature>
<feature type="region of interest" description="Disordered" evidence="12">
    <location>
        <begin position="1444"/>
        <end position="1466"/>
    </location>
</feature>
<evidence type="ECO:0000256" key="7">
    <source>
        <dbReference type="ARBA" id="ARBA00022842"/>
    </source>
</evidence>
<dbReference type="Proteomes" id="UP000030763">
    <property type="component" value="Unassembled WGS sequence"/>
</dbReference>
<gene>
    <name evidence="14" type="ORF">EMWEY_00038660</name>
</gene>
<evidence type="ECO:0000256" key="4">
    <source>
        <dbReference type="ARBA" id="ARBA00022679"/>
    </source>
</evidence>
<evidence type="ECO:0000313" key="15">
    <source>
        <dbReference type="Proteomes" id="UP000030763"/>
    </source>
</evidence>
<dbReference type="EC" id="2.7.1.11" evidence="10"/>
<keyword evidence="6 10" id="KW-0418">Kinase</keyword>
<dbReference type="RefSeq" id="XP_013337810.1">
    <property type="nucleotide sequence ID" value="XM_013482356.1"/>
</dbReference>
<feature type="compositionally biased region" description="Polar residues" evidence="12">
    <location>
        <begin position="1456"/>
        <end position="1466"/>
    </location>
</feature>
<comment type="catalytic activity">
    <reaction evidence="9">
        <text>beta-D-fructose 6-phosphate + diphosphate = beta-D-fructose 1,6-bisphosphate + phosphate + H(+)</text>
        <dbReference type="Rhea" id="RHEA:13613"/>
        <dbReference type="ChEBI" id="CHEBI:15378"/>
        <dbReference type="ChEBI" id="CHEBI:32966"/>
        <dbReference type="ChEBI" id="CHEBI:33019"/>
        <dbReference type="ChEBI" id="CHEBI:43474"/>
        <dbReference type="ChEBI" id="CHEBI:57634"/>
        <dbReference type="EC" id="2.7.1.90"/>
    </reaction>
</comment>
<keyword evidence="11" id="KW-0175">Coiled coil</keyword>
<comment type="caution">
    <text evidence="10">Lacks conserved residue(s) required for the propagation of feature annotation.</text>
</comment>
<proteinExistence type="inferred from homology"/>
<reference evidence="14" key="2">
    <citation type="submission" date="2013-10" db="EMBL/GenBank/DDBJ databases">
        <authorList>
            <person name="Aslett M."/>
        </authorList>
    </citation>
    <scope>NUCLEOTIDE SEQUENCE [LARGE SCALE GENOMIC DNA]</scope>
    <source>
        <strain evidence="14">Weybridge</strain>
    </source>
</reference>
<dbReference type="NCBIfam" id="NF005482">
    <property type="entry name" value="PRK07085.1"/>
    <property type="match status" value="1"/>
</dbReference>
<feature type="active site" description="Proton acceptor" evidence="10">
    <location>
        <position position="437"/>
    </location>
</feature>
<feature type="binding site" evidence="10">
    <location>
        <begin position="435"/>
        <end position="437"/>
    </location>
    <ligand>
        <name>substrate</name>
    </ligand>
</feature>
<name>U6MHP0_EIMMA</name>
<feature type="binding site" evidence="10">
    <location>
        <begin position="377"/>
        <end position="378"/>
    </location>
    <ligand>
        <name>ATP</name>
        <dbReference type="ChEBI" id="CHEBI:30616"/>
    </ligand>
</feature>
<keyword evidence="10" id="KW-0067">ATP-binding</keyword>
<evidence type="ECO:0000256" key="12">
    <source>
        <dbReference type="SAM" id="MobiDB-lite"/>
    </source>
</evidence>
<feature type="compositionally biased region" description="Low complexity" evidence="12">
    <location>
        <begin position="130"/>
        <end position="141"/>
    </location>
</feature>
<feature type="coiled-coil region" evidence="11">
    <location>
        <begin position="1100"/>
        <end position="1127"/>
    </location>
</feature>
<evidence type="ECO:0000256" key="5">
    <source>
        <dbReference type="ARBA" id="ARBA00022723"/>
    </source>
</evidence>
<dbReference type="SUPFAM" id="SSF53784">
    <property type="entry name" value="Phosphofructokinase"/>
    <property type="match status" value="2"/>
</dbReference>
<evidence type="ECO:0000256" key="2">
    <source>
        <dbReference type="ARBA" id="ARBA00003138"/>
    </source>
</evidence>